<dbReference type="Proteomes" id="UP000681720">
    <property type="component" value="Unassembled WGS sequence"/>
</dbReference>
<accession>A0A8S3IM76</accession>
<feature type="non-terminal residue" evidence="1">
    <location>
        <position position="218"/>
    </location>
</feature>
<dbReference type="AlphaFoldDB" id="A0A8S3IM76"/>
<sequence length="218" mass="25048">MQAAMSAELMHSLDRNFVFSDRKQLSNFTNLNRSQSLHISKAPMHNRKDKYHDKEPYYYHVIPRVKYRPDDEQKSIETMSSVDELTPDYDDDIIIRPFETNSNDEIGEEPVIDYDDSKLMEIAETEEKLTILPTDYDLGVTSPFTVQQISTTSSSTETYAQQQSSFPPTPPPLPNTITQPNKTMIRCRTIADQITADHKLILKDESETLPNISKEKLS</sequence>
<gene>
    <name evidence="1" type="ORF">GIL414_LOCUS77145</name>
</gene>
<dbReference type="EMBL" id="CAJOBJ010346965">
    <property type="protein sequence ID" value="CAF5202708.1"/>
    <property type="molecule type" value="Genomic_DNA"/>
</dbReference>
<protein>
    <submittedName>
        <fullName evidence="1">Uncharacterized protein</fullName>
    </submittedName>
</protein>
<reference evidence="1" key="1">
    <citation type="submission" date="2021-02" db="EMBL/GenBank/DDBJ databases">
        <authorList>
            <person name="Nowell W R."/>
        </authorList>
    </citation>
    <scope>NUCLEOTIDE SEQUENCE</scope>
</reference>
<organism evidence="1 2">
    <name type="scientific">Rotaria magnacalcarata</name>
    <dbReference type="NCBI Taxonomy" id="392030"/>
    <lineage>
        <taxon>Eukaryota</taxon>
        <taxon>Metazoa</taxon>
        <taxon>Spiralia</taxon>
        <taxon>Gnathifera</taxon>
        <taxon>Rotifera</taxon>
        <taxon>Eurotatoria</taxon>
        <taxon>Bdelloidea</taxon>
        <taxon>Philodinida</taxon>
        <taxon>Philodinidae</taxon>
        <taxon>Rotaria</taxon>
    </lineage>
</organism>
<proteinExistence type="predicted"/>
<evidence type="ECO:0000313" key="2">
    <source>
        <dbReference type="Proteomes" id="UP000681720"/>
    </source>
</evidence>
<name>A0A8S3IM76_9BILA</name>
<comment type="caution">
    <text evidence="1">The sequence shown here is derived from an EMBL/GenBank/DDBJ whole genome shotgun (WGS) entry which is preliminary data.</text>
</comment>
<evidence type="ECO:0000313" key="1">
    <source>
        <dbReference type="EMBL" id="CAF5202708.1"/>
    </source>
</evidence>